<sequence length="262" mass="28247">MAIFAIPAMAATDYPMITFEDSADFTVIKGYLQTEVMTVQGLDSSYVKHDLGADEQYVTWTSSNTNVVRFRDGIIPKTSITGKDTVTVQTLIPGTAVVTATYDTPTADPVTVTSYVVVEGTTTTSSVSGIDIDVDGYNTSDFSFAGLTVPLFDLSDAGITDNDNDVLKKTPTALHAFLYALEIQNSTETTSTPIGSFDWDWVKDNVVLNSEGSYLQAVGTDDGGTDWTRGWQFTVNDDAPEHAASVAPLTTNAEVTWGFLPW</sequence>
<protein>
    <recommendedName>
        <fullName evidence="3">DUF4430 domain-containing protein</fullName>
    </recommendedName>
</protein>
<evidence type="ECO:0000313" key="1">
    <source>
        <dbReference type="EMBL" id="MPW27321.1"/>
    </source>
</evidence>
<proteinExistence type="predicted"/>
<gene>
    <name evidence="1" type="ORF">GC105_16265</name>
</gene>
<comment type="caution">
    <text evidence="1">The sequence shown here is derived from an EMBL/GenBank/DDBJ whole genome shotgun (WGS) entry which is preliminary data.</text>
</comment>
<evidence type="ECO:0000313" key="2">
    <source>
        <dbReference type="Proteomes" id="UP000440004"/>
    </source>
</evidence>
<accession>A0A6A7KDA5</accession>
<name>A0A6A7KDA5_9FIRM</name>
<keyword evidence="2" id="KW-1185">Reference proteome</keyword>
<dbReference type="Gene3D" id="2.60.40.1080">
    <property type="match status" value="1"/>
</dbReference>
<reference evidence="1 2" key="1">
    <citation type="submission" date="2019-10" db="EMBL/GenBank/DDBJ databases">
        <title>Alkalibaculum tamaniensis sp.nov., a new alkaliphilic acetogen, isolated on methoxylated aromatics from a mud volcano.</title>
        <authorList>
            <person name="Khomyakova M.A."/>
            <person name="Merkel A.Y."/>
            <person name="Bonch-Osmolovskaya E.A."/>
            <person name="Slobodkin A.I."/>
        </authorList>
    </citation>
    <scope>NUCLEOTIDE SEQUENCE [LARGE SCALE GENOMIC DNA]</scope>
    <source>
        <strain evidence="1 2">M08DMB</strain>
    </source>
</reference>
<dbReference type="Proteomes" id="UP000440004">
    <property type="component" value="Unassembled WGS sequence"/>
</dbReference>
<dbReference type="EMBL" id="WHNX01000060">
    <property type="protein sequence ID" value="MPW27321.1"/>
    <property type="molecule type" value="Genomic_DNA"/>
</dbReference>
<dbReference type="AlphaFoldDB" id="A0A6A7KDA5"/>
<organism evidence="1 2">
    <name type="scientific">Alkalibaculum sporogenes</name>
    <dbReference type="NCBI Taxonomy" id="2655001"/>
    <lineage>
        <taxon>Bacteria</taxon>
        <taxon>Bacillati</taxon>
        <taxon>Bacillota</taxon>
        <taxon>Clostridia</taxon>
        <taxon>Eubacteriales</taxon>
        <taxon>Eubacteriaceae</taxon>
        <taxon>Alkalibaculum</taxon>
    </lineage>
</organism>
<evidence type="ECO:0008006" key="3">
    <source>
        <dbReference type="Google" id="ProtNLM"/>
    </source>
</evidence>